<feature type="chain" id="PRO_5041359920" evidence="2">
    <location>
        <begin position="29"/>
        <end position="283"/>
    </location>
</feature>
<dbReference type="InterPro" id="IPR001320">
    <property type="entry name" value="Iontro_rcpt_C"/>
</dbReference>
<dbReference type="Gene3D" id="3.40.190.10">
    <property type="entry name" value="Periplasmic binding protein-like II"/>
    <property type="match status" value="2"/>
</dbReference>
<feature type="signal peptide" evidence="2">
    <location>
        <begin position="1"/>
        <end position="28"/>
    </location>
</feature>
<dbReference type="SMART" id="SM00062">
    <property type="entry name" value="PBPb"/>
    <property type="match status" value="1"/>
</dbReference>
<evidence type="ECO:0000313" key="6">
    <source>
        <dbReference type="Proteomes" id="UP001165667"/>
    </source>
</evidence>
<protein>
    <submittedName>
        <fullName evidence="5">Transporter substrate-binding domain-containing protein</fullName>
    </submittedName>
</protein>
<keyword evidence="6" id="KW-1185">Reference proteome</keyword>
<evidence type="ECO:0000259" key="3">
    <source>
        <dbReference type="SMART" id="SM00062"/>
    </source>
</evidence>
<dbReference type="PANTHER" id="PTHR35936:SF19">
    <property type="entry name" value="AMINO-ACID-BINDING PROTEIN YXEM-RELATED"/>
    <property type="match status" value="1"/>
</dbReference>
<accession>A0AA41Z2J6</accession>
<organism evidence="5 6">
    <name type="scientific">Lichenifustis flavocetrariae</name>
    <dbReference type="NCBI Taxonomy" id="2949735"/>
    <lineage>
        <taxon>Bacteria</taxon>
        <taxon>Pseudomonadati</taxon>
        <taxon>Pseudomonadota</taxon>
        <taxon>Alphaproteobacteria</taxon>
        <taxon>Hyphomicrobiales</taxon>
        <taxon>Lichenihabitantaceae</taxon>
        <taxon>Lichenifustis</taxon>
    </lineage>
</organism>
<dbReference type="SUPFAM" id="SSF53850">
    <property type="entry name" value="Periplasmic binding protein-like II"/>
    <property type="match status" value="1"/>
</dbReference>
<dbReference type="Pfam" id="PF00497">
    <property type="entry name" value="SBP_bac_3"/>
    <property type="match status" value="1"/>
</dbReference>
<dbReference type="GO" id="GO:0016020">
    <property type="term" value="C:membrane"/>
    <property type="evidence" value="ECO:0007669"/>
    <property type="project" value="InterPro"/>
</dbReference>
<proteinExistence type="predicted"/>
<evidence type="ECO:0000259" key="4">
    <source>
        <dbReference type="SMART" id="SM00079"/>
    </source>
</evidence>
<dbReference type="GO" id="GO:0015276">
    <property type="term" value="F:ligand-gated monoatomic ion channel activity"/>
    <property type="evidence" value="ECO:0007669"/>
    <property type="project" value="InterPro"/>
</dbReference>
<evidence type="ECO:0000256" key="2">
    <source>
        <dbReference type="SAM" id="SignalP"/>
    </source>
</evidence>
<dbReference type="RefSeq" id="WP_282588188.1">
    <property type="nucleotide sequence ID" value="NZ_JAMOIM010000033.1"/>
</dbReference>
<feature type="domain" description="Solute-binding protein family 3/N-terminal" evidence="3">
    <location>
        <begin position="40"/>
        <end position="269"/>
    </location>
</feature>
<dbReference type="EMBL" id="JAMOIM010000033">
    <property type="protein sequence ID" value="MCW6511812.1"/>
    <property type="molecule type" value="Genomic_DNA"/>
</dbReference>
<feature type="domain" description="Ionotropic glutamate receptor C-terminal" evidence="4">
    <location>
        <begin position="40"/>
        <end position="268"/>
    </location>
</feature>
<keyword evidence="1 2" id="KW-0732">Signal</keyword>
<dbReference type="PANTHER" id="PTHR35936">
    <property type="entry name" value="MEMBRANE-BOUND LYTIC MUREIN TRANSGLYCOSYLASE F"/>
    <property type="match status" value="1"/>
</dbReference>
<evidence type="ECO:0000256" key="1">
    <source>
        <dbReference type="ARBA" id="ARBA00022729"/>
    </source>
</evidence>
<sequence length="283" mass="30007">MTLWTRRPFVAALALALLAGGASSAARAETTLQHILATKKLTVGTEVAFPPFEFMRDGKITGYGKDILDAVVADLGVELNQLDVPFQGILAGLDAKKFDFVATSVGVTPERAAKYAFTFPIAVSSEVIVKRADETALTAVKDLEGKTVGTQLGTTTEQEARKADAALKTAGGMGFADLKLYPSFPEAYQALASGELDAVVQSAPNAAVLVKEKPGVFGLAGPVSQSQRYIAWVCRPGDDDLRARISSVIKTMNDNGKLAELQKNWFGFTMTIPDNVTLPPGAL</sequence>
<dbReference type="AlphaFoldDB" id="A0AA41Z2J6"/>
<name>A0AA41Z2J6_9HYPH</name>
<dbReference type="InterPro" id="IPR006311">
    <property type="entry name" value="TAT_signal"/>
</dbReference>
<dbReference type="InterPro" id="IPR001638">
    <property type="entry name" value="Solute-binding_3/MltF_N"/>
</dbReference>
<reference evidence="5" key="1">
    <citation type="submission" date="2022-05" db="EMBL/GenBank/DDBJ databases">
        <authorList>
            <person name="Pankratov T."/>
        </authorList>
    </citation>
    <scope>NUCLEOTIDE SEQUENCE</scope>
    <source>
        <strain evidence="5">BP6-180914</strain>
    </source>
</reference>
<gene>
    <name evidence="5" type="ORF">M8523_28025</name>
</gene>
<dbReference type="PROSITE" id="PS51318">
    <property type="entry name" value="TAT"/>
    <property type="match status" value="1"/>
</dbReference>
<comment type="caution">
    <text evidence="5">The sequence shown here is derived from an EMBL/GenBank/DDBJ whole genome shotgun (WGS) entry which is preliminary data.</text>
</comment>
<dbReference type="SMART" id="SM00079">
    <property type="entry name" value="PBPe"/>
    <property type="match status" value="1"/>
</dbReference>
<evidence type="ECO:0000313" key="5">
    <source>
        <dbReference type="EMBL" id="MCW6511812.1"/>
    </source>
</evidence>
<dbReference type="Proteomes" id="UP001165667">
    <property type="component" value="Unassembled WGS sequence"/>
</dbReference>